<protein>
    <submittedName>
        <fullName evidence="2">Adenylate kinase family protein</fullName>
    </submittedName>
</protein>
<evidence type="ECO:0000256" key="1">
    <source>
        <dbReference type="SAM" id="MobiDB-lite"/>
    </source>
</evidence>
<comment type="caution">
    <text evidence="2">The sequence shown here is derived from an EMBL/GenBank/DDBJ whole genome shotgun (WGS) entry which is preliminary data.</text>
</comment>
<keyword evidence="2" id="KW-0418">Kinase</keyword>
<gene>
    <name evidence="2" type="ORF">STAS_10282</name>
</gene>
<feature type="compositionally biased region" description="Polar residues" evidence="1">
    <location>
        <begin position="159"/>
        <end position="168"/>
    </location>
</feature>
<sequence>MIFGNKESNKVSEQQVFILWSISHDKSVSMLQYLKESLFDVRNDSRRGPTLVHVVSMLVEYFGVQIDEPKILAKWISQKDLYHASFLIDDTTPKPVTQRNSYKAYLKEMGLPLSDDQSQPAAGTSIGPAPEASHDVDGEDLEANAQPEHDTYQPPSAMDEQSSASSQRAPVWFSEYRARNDEQLRAIHSEVSSHNVRLES</sequence>
<evidence type="ECO:0000313" key="2">
    <source>
        <dbReference type="EMBL" id="GER34095.1"/>
    </source>
</evidence>
<evidence type="ECO:0000313" key="3">
    <source>
        <dbReference type="Proteomes" id="UP000325081"/>
    </source>
</evidence>
<keyword evidence="3" id="KW-1185">Reference proteome</keyword>
<accession>A0A5A7PMG5</accession>
<dbReference type="OrthoDB" id="10383123at2759"/>
<keyword evidence="2" id="KW-0808">Transferase</keyword>
<feature type="region of interest" description="Disordered" evidence="1">
    <location>
        <begin position="113"/>
        <end position="169"/>
    </location>
</feature>
<reference evidence="3" key="1">
    <citation type="journal article" date="2019" name="Curr. Biol.">
        <title>Genome Sequence of Striga asiatica Provides Insight into the Evolution of Plant Parasitism.</title>
        <authorList>
            <person name="Yoshida S."/>
            <person name="Kim S."/>
            <person name="Wafula E.K."/>
            <person name="Tanskanen J."/>
            <person name="Kim Y.M."/>
            <person name="Honaas L."/>
            <person name="Yang Z."/>
            <person name="Spallek T."/>
            <person name="Conn C.E."/>
            <person name="Ichihashi Y."/>
            <person name="Cheong K."/>
            <person name="Cui S."/>
            <person name="Der J.P."/>
            <person name="Gundlach H."/>
            <person name="Jiao Y."/>
            <person name="Hori C."/>
            <person name="Ishida J.K."/>
            <person name="Kasahara H."/>
            <person name="Kiba T."/>
            <person name="Kim M.S."/>
            <person name="Koo N."/>
            <person name="Laohavisit A."/>
            <person name="Lee Y.H."/>
            <person name="Lumba S."/>
            <person name="McCourt P."/>
            <person name="Mortimer J.C."/>
            <person name="Mutuku J.M."/>
            <person name="Nomura T."/>
            <person name="Sasaki-Sekimoto Y."/>
            <person name="Seto Y."/>
            <person name="Wang Y."/>
            <person name="Wakatake T."/>
            <person name="Sakakibara H."/>
            <person name="Demura T."/>
            <person name="Yamaguchi S."/>
            <person name="Yoneyama K."/>
            <person name="Manabe R.I."/>
            <person name="Nelson D.C."/>
            <person name="Schulman A.H."/>
            <person name="Timko M.P."/>
            <person name="dePamphilis C.W."/>
            <person name="Choi D."/>
            <person name="Shirasu K."/>
        </authorList>
    </citation>
    <scope>NUCLEOTIDE SEQUENCE [LARGE SCALE GENOMIC DNA]</scope>
    <source>
        <strain evidence="3">cv. UVA1</strain>
    </source>
</reference>
<dbReference type="AlphaFoldDB" id="A0A5A7PMG5"/>
<proteinExistence type="predicted"/>
<organism evidence="2 3">
    <name type="scientific">Striga asiatica</name>
    <name type="common">Asiatic witchweed</name>
    <name type="synonym">Buchnera asiatica</name>
    <dbReference type="NCBI Taxonomy" id="4170"/>
    <lineage>
        <taxon>Eukaryota</taxon>
        <taxon>Viridiplantae</taxon>
        <taxon>Streptophyta</taxon>
        <taxon>Embryophyta</taxon>
        <taxon>Tracheophyta</taxon>
        <taxon>Spermatophyta</taxon>
        <taxon>Magnoliopsida</taxon>
        <taxon>eudicotyledons</taxon>
        <taxon>Gunneridae</taxon>
        <taxon>Pentapetalae</taxon>
        <taxon>asterids</taxon>
        <taxon>lamiids</taxon>
        <taxon>Lamiales</taxon>
        <taxon>Orobanchaceae</taxon>
        <taxon>Buchnereae</taxon>
        <taxon>Striga</taxon>
    </lineage>
</organism>
<name>A0A5A7PMG5_STRAF</name>
<dbReference type="GO" id="GO:0016301">
    <property type="term" value="F:kinase activity"/>
    <property type="evidence" value="ECO:0007669"/>
    <property type="project" value="UniProtKB-KW"/>
</dbReference>
<dbReference type="EMBL" id="BKCP01004849">
    <property type="protein sequence ID" value="GER34095.1"/>
    <property type="molecule type" value="Genomic_DNA"/>
</dbReference>
<dbReference type="Proteomes" id="UP000325081">
    <property type="component" value="Unassembled WGS sequence"/>
</dbReference>